<evidence type="ECO:0000313" key="3">
    <source>
        <dbReference type="Proteomes" id="UP000075714"/>
    </source>
</evidence>
<proteinExistence type="predicted"/>
<gene>
    <name evidence="2" type="ORF">GPECTOR_4g959</name>
</gene>
<dbReference type="Proteomes" id="UP000075714">
    <property type="component" value="Unassembled WGS sequence"/>
</dbReference>
<evidence type="ECO:0000259" key="1">
    <source>
        <dbReference type="Pfam" id="PF18678"/>
    </source>
</evidence>
<dbReference type="GO" id="GO:0009695">
    <property type="term" value="P:jasmonic acid biosynthetic process"/>
    <property type="evidence" value="ECO:0007669"/>
    <property type="project" value="InterPro"/>
</dbReference>
<dbReference type="Gene3D" id="2.40.480.10">
    <property type="entry name" value="Allene oxide cyclase-like"/>
    <property type="match status" value="1"/>
</dbReference>
<dbReference type="InterPro" id="IPR034871">
    <property type="entry name" value="Allene_oxi_cyc_sf"/>
</dbReference>
<comment type="caution">
    <text evidence="2">The sequence shown here is derived from an EMBL/GenBank/DDBJ whole genome shotgun (WGS) entry which is preliminary data.</text>
</comment>
<evidence type="ECO:0000313" key="2">
    <source>
        <dbReference type="EMBL" id="KXZ54887.1"/>
    </source>
</evidence>
<dbReference type="AlphaFoldDB" id="A0A150GYA9"/>
<dbReference type="InterPro" id="IPR044859">
    <property type="entry name" value="Allene_oxi_cyc_Dirigent"/>
</dbReference>
<dbReference type="Pfam" id="PF18678">
    <property type="entry name" value="AOC_like"/>
    <property type="match status" value="1"/>
</dbReference>
<reference evidence="3" key="1">
    <citation type="journal article" date="2016" name="Nat. Commun.">
        <title>The Gonium pectorale genome demonstrates co-option of cell cycle regulation during the evolution of multicellularity.</title>
        <authorList>
            <person name="Hanschen E.R."/>
            <person name="Marriage T.N."/>
            <person name="Ferris P.J."/>
            <person name="Hamaji T."/>
            <person name="Toyoda A."/>
            <person name="Fujiyama A."/>
            <person name="Neme R."/>
            <person name="Noguchi H."/>
            <person name="Minakuchi Y."/>
            <person name="Suzuki M."/>
            <person name="Kawai-Toyooka H."/>
            <person name="Smith D.R."/>
            <person name="Sparks H."/>
            <person name="Anderson J."/>
            <person name="Bakaric R."/>
            <person name="Luria V."/>
            <person name="Karger A."/>
            <person name="Kirschner M.W."/>
            <person name="Durand P.M."/>
            <person name="Michod R.E."/>
            <person name="Nozaki H."/>
            <person name="Olson B.J."/>
        </authorList>
    </citation>
    <scope>NUCLEOTIDE SEQUENCE [LARGE SCALE GENOMIC DNA]</scope>
    <source>
        <strain evidence="3">NIES-2863</strain>
    </source>
</reference>
<dbReference type="InterPro" id="IPR041013">
    <property type="entry name" value="AOC-like"/>
</dbReference>
<dbReference type="EMBL" id="LSYV01000005">
    <property type="protein sequence ID" value="KXZ54887.1"/>
    <property type="molecule type" value="Genomic_DNA"/>
</dbReference>
<dbReference type="GO" id="GO:0017000">
    <property type="term" value="P:antibiotic biosynthetic process"/>
    <property type="evidence" value="ECO:0007669"/>
    <property type="project" value="InterPro"/>
</dbReference>
<name>A0A150GYA9_GONPE</name>
<accession>A0A150GYA9</accession>
<feature type="domain" description="Allene oxide cyclase barrel-like" evidence="1">
    <location>
        <begin position="5"/>
        <end position="83"/>
    </location>
</feature>
<organism evidence="2 3">
    <name type="scientific">Gonium pectorale</name>
    <name type="common">Green alga</name>
    <dbReference type="NCBI Taxonomy" id="33097"/>
    <lineage>
        <taxon>Eukaryota</taxon>
        <taxon>Viridiplantae</taxon>
        <taxon>Chlorophyta</taxon>
        <taxon>core chlorophytes</taxon>
        <taxon>Chlorophyceae</taxon>
        <taxon>CS clade</taxon>
        <taxon>Chlamydomonadales</taxon>
        <taxon>Volvocaceae</taxon>
        <taxon>Gonium</taxon>
    </lineage>
</organism>
<dbReference type="OrthoDB" id="1864232at2759"/>
<sequence length="107" mass="11515">MRTTQHVGKTEGTCSVISKAFDGSNLSCCTYTVLRTSWGTISVQGYVPDLEGNRFDLPITGGSGIWKSASGVATATIVKPGYIWTYHIKLDKAGACWQKKCPERPAG</sequence>
<keyword evidence="3" id="KW-1185">Reference proteome</keyword>
<protein>
    <recommendedName>
        <fullName evidence="1">Allene oxide cyclase barrel-like domain-containing protein</fullName>
    </recommendedName>
</protein>
<dbReference type="SUPFAM" id="SSF141493">
    <property type="entry name" value="Allene oxide cyclase-like"/>
    <property type="match status" value="1"/>
</dbReference>
<dbReference type="GO" id="GO:0046423">
    <property type="term" value="F:allene-oxide cyclase activity"/>
    <property type="evidence" value="ECO:0007669"/>
    <property type="project" value="InterPro"/>
</dbReference>